<evidence type="ECO:0000313" key="6">
    <source>
        <dbReference type="EMBL" id="EDW79073.1"/>
    </source>
</evidence>
<gene>
    <name evidence="6" type="primary">Dwil\GK10506</name>
    <name evidence="6" type="ORF">Dwil_GK10506</name>
</gene>
<dbReference type="InParanoid" id="B4N4J9"/>
<dbReference type="HOGENOM" id="CLU_175044_0_0_1"/>
<evidence type="ECO:0000256" key="4">
    <source>
        <dbReference type="ARBA" id="ARBA00038205"/>
    </source>
</evidence>
<dbReference type="eggNOG" id="KOG4618">
    <property type="taxonomic scope" value="Eukaryota"/>
</dbReference>
<dbReference type="OrthoDB" id="9971592at2759"/>
<evidence type="ECO:0000256" key="3">
    <source>
        <dbReference type="ARBA" id="ARBA00023157"/>
    </source>
</evidence>
<dbReference type="SMR" id="B4N4J9"/>
<dbReference type="SUPFAM" id="SSF47072">
    <property type="entry name" value="Cysteine alpha-hairpin motif"/>
    <property type="match status" value="1"/>
</dbReference>
<dbReference type="Pfam" id="PF02297">
    <property type="entry name" value="COX6B"/>
    <property type="match status" value="1"/>
</dbReference>
<dbReference type="PANTHER" id="PTHR46811:SF1">
    <property type="entry name" value="COILED-COIL-HELIX-COILED-COIL-HELIX DOMAIN-CONTAINING PROTEIN 7"/>
    <property type="match status" value="1"/>
</dbReference>
<evidence type="ECO:0000256" key="1">
    <source>
        <dbReference type="ARBA" id="ARBA00004569"/>
    </source>
</evidence>
<accession>B4N4J9</accession>
<name>B4N4J9_DROWI</name>
<dbReference type="GO" id="GO:0033108">
    <property type="term" value="P:mitochondrial respiratory chain complex assembly"/>
    <property type="evidence" value="ECO:0007669"/>
    <property type="project" value="TreeGrafter"/>
</dbReference>
<dbReference type="InterPro" id="IPR051040">
    <property type="entry name" value="COX23"/>
</dbReference>
<dbReference type="KEGG" id="dwi:6645513"/>
<dbReference type="PANTHER" id="PTHR46811">
    <property type="entry name" value="COILED-COIL-HELIX-COILED-COIL-HELIX DOMAIN-CONTAINING PROTEIN 7"/>
    <property type="match status" value="1"/>
</dbReference>
<dbReference type="InterPro" id="IPR048280">
    <property type="entry name" value="COX6B-like"/>
</dbReference>
<dbReference type="Proteomes" id="UP000007798">
    <property type="component" value="Unassembled WGS sequence"/>
</dbReference>
<organism evidence="6 7">
    <name type="scientific">Drosophila willistoni</name>
    <name type="common">Fruit fly</name>
    <dbReference type="NCBI Taxonomy" id="7260"/>
    <lineage>
        <taxon>Eukaryota</taxon>
        <taxon>Metazoa</taxon>
        <taxon>Ecdysozoa</taxon>
        <taxon>Arthropoda</taxon>
        <taxon>Hexapoda</taxon>
        <taxon>Insecta</taxon>
        <taxon>Pterygota</taxon>
        <taxon>Neoptera</taxon>
        <taxon>Endopterygota</taxon>
        <taxon>Diptera</taxon>
        <taxon>Brachycera</taxon>
        <taxon>Muscomorpha</taxon>
        <taxon>Ephydroidea</taxon>
        <taxon>Drosophilidae</taxon>
        <taxon>Drosophila</taxon>
        <taxon>Sophophora</taxon>
    </lineage>
</organism>
<dbReference type="GO" id="GO:0005758">
    <property type="term" value="C:mitochondrial intermembrane space"/>
    <property type="evidence" value="ECO:0007669"/>
    <property type="project" value="UniProtKB-SubCell"/>
</dbReference>
<reference evidence="6 7" key="1">
    <citation type="journal article" date="2007" name="Nature">
        <title>Evolution of genes and genomes on the Drosophila phylogeny.</title>
        <authorList>
            <consortium name="Drosophila 12 Genomes Consortium"/>
            <person name="Clark A.G."/>
            <person name="Eisen M.B."/>
            <person name="Smith D.R."/>
            <person name="Bergman C.M."/>
            <person name="Oliver B."/>
            <person name="Markow T.A."/>
            <person name="Kaufman T.C."/>
            <person name="Kellis M."/>
            <person name="Gelbart W."/>
            <person name="Iyer V.N."/>
            <person name="Pollard D.A."/>
            <person name="Sackton T.B."/>
            <person name="Larracuente A.M."/>
            <person name="Singh N.D."/>
            <person name="Abad J.P."/>
            <person name="Abt D.N."/>
            <person name="Adryan B."/>
            <person name="Aguade M."/>
            <person name="Akashi H."/>
            <person name="Anderson W.W."/>
            <person name="Aquadro C.F."/>
            <person name="Ardell D.H."/>
            <person name="Arguello R."/>
            <person name="Artieri C.G."/>
            <person name="Barbash D.A."/>
            <person name="Barker D."/>
            <person name="Barsanti P."/>
            <person name="Batterham P."/>
            <person name="Batzoglou S."/>
            <person name="Begun D."/>
            <person name="Bhutkar A."/>
            <person name="Blanco E."/>
            <person name="Bosak S.A."/>
            <person name="Bradley R.K."/>
            <person name="Brand A.D."/>
            <person name="Brent M.R."/>
            <person name="Brooks A.N."/>
            <person name="Brown R.H."/>
            <person name="Butlin R.K."/>
            <person name="Caggese C."/>
            <person name="Calvi B.R."/>
            <person name="Bernardo de Carvalho A."/>
            <person name="Caspi A."/>
            <person name="Castrezana S."/>
            <person name="Celniker S.E."/>
            <person name="Chang J.L."/>
            <person name="Chapple C."/>
            <person name="Chatterji S."/>
            <person name="Chinwalla A."/>
            <person name="Civetta A."/>
            <person name="Clifton S.W."/>
            <person name="Comeron J.M."/>
            <person name="Costello J.C."/>
            <person name="Coyne J.A."/>
            <person name="Daub J."/>
            <person name="David R.G."/>
            <person name="Delcher A.L."/>
            <person name="Delehaunty K."/>
            <person name="Do C.B."/>
            <person name="Ebling H."/>
            <person name="Edwards K."/>
            <person name="Eickbush T."/>
            <person name="Evans J.D."/>
            <person name="Filipski A."/>
            <person name="Findeiss S."/>
            <person name="Freyhult E."/>
            <person name="Fulton L."/>
            <person name="Fulton R."/>
            <person name="Garcia A.C."/>
            <person name="Gardiner A."/>
            <person name="Garfield D.A."/>
            <person name="Garvin B.E."/>
            <person name="Gibson G."/>
            <person name="Gilbert D."/>
            <person name="Gnerre S."/>
            <person name="Godfrey J."/>
            <person name="Good R."/>
            <person name="Gotea V."/>
            <person name="Gravely B."/>
            <person name="Greenberg A.J."/>
            <person name="Griffiths-Jones S."/>
            <person name="Gross S."/>
            <person name="Guigo R."/>
            <person name="Gustafson E.A."/>
            <person name="Haerty W."/>
            <person name="Hahn M.W."/>
            <person name="Halligan D.L."/>
            <person name="Halpern A.L."/>
            <person name="Halter G.M."/>
            <person name="Han M.V."/>
            <person name="Heger A."/>
            <person name="Hillier L."/>
            <person name="Hinrichs A.S."/>
            <person name="Holmes I."/>
            <person name="Hoskins R.A."/>
            <person name="Hubisz M.J."/>
            <person name="Hultmark D."/>
            <person name="Huntley M.A."/>
            <person name="Jaffe D.B."/>
            <person name="Jagadeeshan S."/>
            <person name="Jeck W.R."/>
            <person name="Johnson J."/>
            <person name="Jones C.D."/>
            <person name="Jordan W.C."/>
            <person name="Karpen G.H."/>
            <person name="Kataoka E."/>
            <person name="Keightley P.D."/>
            <person name="Kheradpour P."/>
            <person name="Kirkness E.F."/>
            <person name="Koerich L.B."/>
            <person name="Kristiansen K."/>
            <person name="Kudrna D."/>
            <person name="Kulathinal R.J."/>
            <person name="Kumar S."/>
            <person name="Kwok R."/>
            <person name="Lander E."/>
            <person name="Langley C.H."/>
            <person name="Lapoint R."/>
            <person name="Lazzaro B.P."/>
            <person name="Lee S.J."/>
            <person name="Levesque L."/>
            <person name="Li R."/>
            <person name="Lin C.F."/>
            <person name="Lin M.F."/>
            <person name="Lindblad-Toh K."/>
            <person name="Llopart A."/>
            <person name="Long M."/>
            <person name="Low L."/>
            <person name="Lozovsky E."/>
            <person name="Lu J."/>
            <person name="Luo M."/>
            <person name="Machado C.A."/>
            <person name="Makalowski W."/>
            <person name="Marzo M."/>
            <person name="Matsuda M."/>
            <person name="Matzkin L."/>
            <person name="McAllister B."/>
            <person name="McBride C.S."/>
            <person name="McKernan B."/>
            <person name="McKernan K."/>
            <person name="Mendez-Lago M."/>
            <person name="Minx P."/>
            <person name="Mollenhauer M.U."/>
            <person name="Montooth K."/>
            <person name="Mount S.M."/>
            <person name="Mu X."/>
            <person name="Myers E."/>
            <person name="Negre B."/>
            <person name="Newfeld S."/>
            <person name="Nielsen R."/>
            <person name="Noor M.A."/>
            <person name="O'Grady P."/>
            <person name="Pachter L."/>
            <person name="Papaceit M."/>
            <person name="Parisi M.J."/>
            <person name="Parisi M."/>
            <person name="Parts L."/>
            <person name="Pedersen J.S."/>
            <person name="Pesole G."/>
            <person name="Phillippy A.M."/>
            <person name="Ponting C.P."/>
            <person name="Pop M."/>
            <person name="Porcelli D."/>
            <person name="Powell J.R."/>
            <person name="Prohaska S."/>
            <person name="Pruitt K."/>
            <person name="Puig M."/>
            <person name="Quesneville H."/>
            <person name="Ram K.R."/>
            <person name="Rand D."/>
            <person name="Rasmussen M.D."/>
            <person name="Reed L.K."/>
            <person name="Reenan R."/>
            <person name="Reily A."/>
            <person name="Remington K.A."/>
            <person name="Rieger T.T."/>
            <person name="Ritchie M.G."/>
            <person name="Robin C."/>
            <person name="Rogers Y.H."/>
            <person name="Rohde C."/>
            <person name="Rozas J."/>
            <person name="Rubenfield M.J."/>
            <person name="Ruiz A."/>
            <person name="Russo S."/>
            <person name="Salzberg S.L."/>
            <person name="Sanchez-Gracia A."/>
            <person name="Saranga D.J."/>
            <person name="Sato H."/>
            <person name="Schaeffer S.W."/>
            <person name="Schatz M.C."/>
            <person name="Schlenke T."/>
            <person name="Schwartz R."/>
            <person name="Segarra C."/>
            <person name="Singh R.S."/>
            <person name="Sirot L."/>
            <person name="Sirota M."/>
            <person name="Sisneros N.B."/>
            <person name="Smith C.D."/>
            <person name="Smith T.F."/>
            <person name="Spieth J."/>
            <person name="Stage D.E."/>
            <person name="Stark A."/>
            <person name="Stephan W."/>
            <person name="Strausberg R.L."/>
            <person name="Strempel S."/>
            <person name="Sturgill D."/>
            <person name="Sutton G."/>
            <person name="Sutton G.G."/>
            <person name="Tao W."/>
            <person name="Teichmann S."/>
            <person name="Tobari Y.N."/>
            <person name="Tomimura Y."/>
            <person name="Tsolas J.M."/>
            <person name="Valente V.L."/>
            <person name="Venter E."/>
            <person name="Venter J.C."/>
            <person name="Vicario S."/>
            <person name="Vieira F.G."/>
            <person name="Vilella A.J."/>
            <person name="Villasante A."/>
            <person name="Walenz B."/>
            <person name="Wang J."/>
            <person name="Wasserman M."/>
            <person name="Watts T."/>
            <person name="Wilson D."/>
            <person name="Wilson R.K."/>
            <person name="Wing R.A."/>
            <person name="Wolfner M.F."/>
            <person name="Wong A."/>
            <person name="Wong G.K."/>
            <person name="Wu C.I."/>
            <person name="Wu G."/>
            <person name="Yamamoto D."/>
            <person name="Yang H.P."/>
            <person name="Yang S.P."/>
            <person name="Yorke J.A."/>
            <person name="Yoshida K."/>
            <person name="Zdobnov E."/>
            <person name="Zhang P."/>
            <person name="Zhang Y."/>
            <person name="Zimin A.V."/>
            <person name="Baldwin J."/>
            <person name="Abdouelleil A."/>
            <person name="Abdulkadir J."/>
            <person name="Abebe A."/>
            <person name="Abera B."/>
            <person name="Abreu J."/>
            <person name="Acer S.C."/>
            <person name="Aftuck L."/>
            <person name="Alexander A."/>
            <person name="An P."/>
            <person name="Anderson E."/>
            <person name="Anderson S."/>
            <person name="Arachi H."/>
            <person name="Azer M."/>
            <person name="Bachantsang P."/>
            <person name="Barry A."/>
            <person name="Bayul T."/>
            <person name="Berlin A."/>
            <person name="Bessette D."/>
            <person name="Bloom T."/>
            <person name="Blye J."/>
            <person name="Boguslavskiy L."/>
            <person name="Bonnet C."/>
            <person name="Boukhgalter B."/>
            <person name="Bourzgui I."/>
            <person name="Brown A."/>
            <person name="Cahill P."/>
            <person name="Channer S."/>
            <person name="Cheshatsang Y."/>
            <person name="Chuda L."/>
            <person name="Citroen M."/>
            <person name="Collymore A."/>
            <person name="Cooke P."/>
            <person name="Costello M."/>
            <person name="D'Aco K."/>
            <person name="Daza R."/>
            <person name="De Haan G."/>
            <person name="DeGray S."/>
            <person name="DeMaso C."/>
            <person name="Dhargay N."/>
            <person name="Dooley K."/>
            <person name="Dooley E."/>
            <person name="Doricent M."/>
            <person name="Dorje P."/>
            <person name="Dorjee K."/>
            <person name="Dupes A."/>
            <person name="Elong R."/>
            <person name="Falk J."/>
            <person name="Farina A."/>
            <person name="Faro S."/>
            <person name="Ferguson D."/>
            <person name="Fisher S."/>
            <person name="Foley C.D."/>
            <person name="Franke A."/>
            <person name="Friedrich D."/>
            <person name="Gadbois L."/>
            <person name="Gearin G."/>
            <person name="Gearin C.R."/>
            <person name="Giannoukos G."/>
            <person name="Goode T."/>
            <person name="Graham J."/>
            <person name="Grandbois E."/>
            <person name="Grewal S."/>
            <person name="Gyaltsen K."/>
            <person name="Hafez N."/>
            <person name="Hagos B."/>
            <person name="Hall J."/>
            <person name="Henson C."/>
            <person name="Hollinger A."/>
            <person name="Honan T."/>
            <person name="Huard M.D."/>
            <person name="Hughes L."/>
            <person name="Hurhula B."/>
            <person name="Husby M.E."/>
            <person name="Kamat A."/>
            <person name="Kanga B."/>
            <person name="Kashin S."/>
            <person name="Khazanovich D."/>
            <person name="Kisner P."/>
            <person name="Lance K."/>
            <person name="Lara M."/>
            <person name="Lee W."/>
            <person name="Lennon N."/>
            <person name="Letendre F."/>
            <person name="LeVine R."/>
            <person name="Lipovsky A."/>
            <person name="Liu X."/>
            <person name="Liu J."/>
            <person name="Liu S."/>
            <person name="Lokyitsang T."/>
            <person name="Lokyitsang Y."/>
            <person name="Lubonja R."/>
            <person name="Lui A."/>
            <person name="MacDonald P."/>
            <person name="Magnisalis V."/>
            <person name="Maru K."/>
            <person name="Matthews C."/>
            <person name="McCusker W."/>
            <person name="McDonough S."/>
            <person name="Mehta T."/>
            <person name="Meldrim J."/>
            <person name="Meneus L."/>
            <person name="Mihai O."/>
            <person name="Mihalev A."/>
            <person name="Mihova T."/>
            <person name="Mittelman R."/>
            <person name="Mlenga V."/>
            <person name="Montmayeur A."/>
            <person name="Mulrain L."/>
            <person name="Navidi A."/>
            <person name="Naylor J."/>
            <person name="Negash T."/>
            <person name="Nguyen T."/>
            <person name="Nguyen N."/>
            <person name="Nicol R."/>
            <person name="Norbu C."/>
            <person name="Norbu N."/>
            <person name="Novod N."/>
            <person name="O'Neill B."/>
            <person name="Osman S."/>
            <person name="Markiewicz E."/>
            <person name="Oyono O.L."/>
            <person name="Patti C."/>
            <person name="Phunkhang P."/>
            <person name="Pierre F."/>
            <person name="Priest M."/>
            <person name="Raghuraman S."/>
            <person name="Rege F."/>
            <person name="Reyes R."/>
            <person name="Rise C."/>
            <person name="Rogov P."/>
            <person name="Ross K."/>
            <person name="Ryan E."/>
            <person name="Settipalli S."/>
            <person name="Shea T."/>
            <person name="Sherpa N."/>
            <person name="Shi L."/>
            <person name="Shih D."/>
            <person name="Sparrow T."/>
            <person name="Spaulding J."/>
            <person name="Stalker J."/>
            <person name="Stange-Thomann N."/>
            <person name="Stavropoulos S."/>
            <person name="Stone C."/>
            <person name="Strader C."/>
            <person name="Tesfaye S."/>
            <person name="Thomson T."/>
            <person name="Thoulutsang Y."/>
            <person name="Thoulutsang D."/>
            <person name="Topham K."/>
            <person name="Topping I."/>
            <person name="Tsamla T."/>
            <person name="Vassiliev H."/>
            <person name="Vo A."/>
            <person name="Wangchuk T."/>
            <person name="Wangdi T."/>
            <person name="Weiand M."/>
            <person name="Wilkinson J."/>
            <person name="Wilson A."/>
            <person name="Yadav S."/>
            <person name="Young G."/>
            <person name="Yu Q."/>
            <person name="Zembek L."/>
            <person name="Zhong D."/>
            <person name="Zimmer A."/>
            <person name="Zwirko Z."/>
            <person name="Jaffe D.B."/>
            <person name="Alvarez P."/>
            <person name="Brockman W."/>
            <person name="Butler J."/>
            <person name="Chin C."/>
            <person name="Gnerre S."/>
            <person name="Grabherr M."/>
            <person name="Kleber M."/>
            <person name="Mauceli E."/>
            <person name="MacCallum I."/>
        </authorList>
    </citation>
    <scope>NUCLEOTIDE SEQUENCE [LARGE SCALE GENOMIC DNA]</scope>
    <source>
        <strain evidence="7">Tucson 14030-0811.24</strain>
    </source>
</reference>
<proteinExistence type="inferred from homology"/>
<dbReference type="Gene3D" id="1.10.287.1130">
    <property type="entry name" value="CytochromE C oxidase copper chaperone"/>
    <property type="match status" value="1"/>
</dbReference>
<dbReference type="FunCoup" id="B4N4J9">
    <property type="interactions" value="531"/>
</dbReference>
<comment type="similarity">
    <text evidence="4">Belongs to the CHCHD7 family.</text>
</comment>
<dbReference type="PhylomeDB" id="B4N4J9"/>
<protein>
    <recommendedName>
        <fullName evidence="5">Coiled-coil-helix-coiled-coil-helix domain-containing protein 7</fullName>
    </recommendedName>
</protein>
<dbReference type="AlphaFoldDB" id="B4N4J9"/>
<keyword evidence="7" id="KW-1185">Reference proteome</keyword>
<dbReference type="EMBL" id="CH964095">
    <property type="protein sequence ID" value="EDW79073.1"/>
    <property type="molecule type" value="Genomic_DNA"/>
</dbReference>
<comment type="subcellular location">
    <subcellularLocation>
        <location evidence="1">Mitochondrion intermembrane space</location>
    </subcellularLocation>
</comment>
<evidence type="ECO:0000313" key="7">
    <source>
        <dbReference type="Proteomes" id="UP000007798"/>
    </source>
</evidence>
<evidence type="ECO:0000256" key="2">
    <source>
        <dbReference type="ARBA" id="ARBA00023128"/>
    </source>
</evidence>
<dbReference type="InterPro" id="IPR009069">
    <property type="entry name" value="Cys_alpha_HP_mot_SF"/>
</dbReference>
<dbReference type="OMA" id="QELSYKC"/>
<keyword evidence="3" id="KW-1015">Disulfide bond</keyword>
<dbReference type="PROSITE" id="PS51808">
    <property type="entry name" value="CHCH"/>
    <property type="match status" value="1"/>
</dbReference>
<evidence type="ECO:0000256" key="5">
    <source>
        <dbReference type="ARBA" id="ARBA00039509"/>
    </source>
</evidence>
<dbReference type="STRING" id="7260.B4N4J9"/>
<keyword evidence="2" id="KW-0496">Mitochondrion</keyword>
<sequence length="86" mass="10200">MPRNLNAERDNPCLKEQELSFKCLNKNNFDRDKCEVYFANYNNCKEFWNKIRADRRAKGIAPYLPPIEEREAIKADYMKAKPPQTS</sequence>